<keyword evidence="7" id="KW-1185">Reference proteome</keyword>
<dbReference type="SUPFAM" id="SSF54001">
    <property type="entry name" value="Cysteine proteinases"/>
    <property type="match status" value="1"/>
</dbReference>
<dbReference type="KEGG" id="sgi:SGRAN_0879"/>
<reference evidence="6 7" key="1">
    <citation type="journal article" date="2016" name="BMC Genomics">
        <title>Genomic analysis of the nitrate-respiring Sphingopyxis granuli (formerly Sphingomonas macrogoltabida) strain TFA.</title>
        <authorList>
            <person name="Garcia-Romero I."/>
            <person name="Perez-Pulido A.J."/>
            <person name="Gonzalez-Flores Y.E."/>
            <person name="Reyes-Ramirez F."/>
            <person name="Santero E."/>
            <person name="Floriano B."/>
        </authorList>
    </citation>
    <scope>NUCLEOTIDE SEQUENCE [LARGE SCALE GENOMIC DNA]</scope>
    <source>
        <strain evidence="6 7">TFA</strain>
    </source>
</reference>
<sequence length="119" mass="12714">MIGARFRPQGCDPATGLDCVGLVWAAYAATGRRLSRPHAYPLRGWSEARIVAALQTAGFARDEGRVAMGDVALIALPAGQFHLGLLGGETMVHAHAGLRRVVEAPLDDAARTAVRWRLD</sequence>
<keyword evidence="3" id="KW-0378">Hydrolase</keyword>
<accession>A0AA86GIP3</accession>
<evidence type="ECO:0000313" key="7">
    <source>
        <dbReference type="Proteomes" id="UP000058599"/>
    </source>
</evidence>
<evidence type="ECO:0000313" key="6">
    <source>
        <dbReference type="EMBL" id="AMG73273.1"/>
    </source>
</evidence>
<protein>
    <recommendedName>
        <fullName evidence="5">NlpC/P60 domain-containing protein</fullName>
    </recommendedName>
</protein>
<evidence type="ECO:0000256" key="4">
    <source>
        <dbReference type="ARBA" id="ARBA00022807"/>
    </source>
</evidence>
<evidence type="ECO:0000256" key="1">
    <source>
        <dbReference type="ARBA" id="ARBA00007074"/>
    </source>
</evidence>
<keyword evidence="2" id="KW-0645">Protease</keyword>
<organism evidence="6 7">
    <name type="scientific">Sphingopyxis granuli</name>
    <dbReference type="NCBI Taxonomy" id="267128"/>
    <lineage>
        <taxon>Bacteria</taxon>
        <taxon>Pseudomonadati</taxon>
        <taxon>Pseudomonadota</taxon>
        <taxon>Alphaproteobacteria</taxon>
        <taxon>Sphingomonadales</taxon>
        <taxon>Sphingomonadaceae</taxon>
        <taxon>Sphingopyxis</taxon>
    </lineage>
</organism>
<dbReference type="PROSITE" id="PS51935">
    <property type="entry name" value="NLPC_P60"/>
    <property type="match status" value="1"/>
</dbReference>
<dbReference type="Pfam" id="PF00877">
    <property type="entry name" value="NLPC_P60"/>
    <property type="match status" value="1"/>
</dbReference>
<dbReference type="EMBL" id="CP012199">
    <property type="protein sequence ID" value="AMG73273.1"/>
    <property type="molecule type" value="Genomic_DNA"/>
</dbReference>
<dbReference type="AlphaFoldDB" id="A0AA86GIP3"/>
<dbReference type="InterPro" id="IPR038765">
    <property type="entry name" value="Papain-like_cys_pep_sf"/>
</dbReference>
<keyword evidence="4" id="KW-0788">Thiol protease</keyword>
<gene>
    <name evidence="6" type="ORF">SGRAN_0879</name>
</gene>
<dbReference type="Proteomes" id="UP000058599">
    <property type="component" value="Chromosome"/>
</dbReference>
<proteinExistence type="inferred from homology"/>
<comment type="similarity">
    <text evidence="1">Belongs to the peptidase C40 family.</text>
</comment>
<evidence type="ECO:0000256" key="3">
    <source>
        <dbReference type="ARBA" id="ARBA00022801"/>
    </source>
</evidence>
<dbReference type="Gene3D" id="3.90.1720.10">
    <property type="entry name" value="endopeptidase domain like (from Nostoc punctiforme)"/>
    <property type="match status" value="1"/>
</dbReference>
<dbReference type="GO" id="GO:0008234">
    <property type="term" value="F:cysteine-type peptidase activity"/>
    <property type="evidence" value="ECO:0007669"/>
    <property type="project" value="UniProtKB-KW"/>
</dbReference>
<dbReference type="GO" id="GO:0006508">
    <property type="term" value="P:proteolysis"/>
    <property type="evidence" value="ECO:0007669"/>
    <property type="project" value="UniProtKB-KW"/>
</dbReference>
<feature type="domain" description="NlpC/P60" evidence="5">
    <location>
        <begin position="1"/>
        <end position="119"/>
    </location>
</feature>
<evidence type="ECO:0000256" key="2">
    <source>
        <dbReference type="ARBA" id="ARBA00022670"/>
    </source>
</evidence>
<name>A0AA86GIP3_9SPHN</name>
<evidence type="ECO:0000259" key="5">
    <source>
        <dbReference type="PROSITE" id="PS51935"/>
    </source>
</evidence>
<dbReference type="InterPro" id="IPR000064">
    <property type="entry name" value="NLP_P60_dom"/>
</dbReference>